<comment type="function">
    <text evidence="1">Catalyzes the transfer of a geranylgeranyl moiety from geranylgeranyl diphosphate to both cysteines of Rab proteins with the C-terminal sequence -XXCC, -XCXC and -CCXX, such as RAB1A, RAB3A, RAB5A and RAB7A.</text>
</comment>
<dbReference type="InterPro" id="IPR011053">
    <property type="entry name" value="Single_hybrid_motif"/>
</dbReference>
<dbReference type="PANTHER" id="PTHR11774">
    <property type="entry name" value="GERANYLGERANYL TRANSFERASE TYPE BETA SUBUNIT"/>
    <property type="match status" value="1"/>
</dbReference>
<feature type="domain" description="Lipoyl-binding" evidence="14">
    <location>
        <begin position="372"/>
        <end position="410"/>
    </location>
</feature>
<dbReference type="InterPro" id="IPR008930">
    <property type="entry name" value="Terpenoid_cyclase/PrenylTrfase"/>
</dbReference>
<evidence type="ECO:0000313" key="16">
    <source>
        <dbReference type="EMBL" id="GBN36966.1"/>
    </source>
</evidence>
<evidence type="ECO:0000256" key="6">
    <source>
        <dbReference type="ARBA" id="ARBA00022679"/>
    </source>
</evidence>
<comment type="cofactor">
    <cofactor evidence="13">
        <name>Zn(2+)</name>
        <dbReference type="ChEBI" id="CHEBI:29105"/>
    </cofactor>
    <text evidence="13">Binds 1 zinc ion per subunit.</text>
</comment>
<dbReference type="InterPro" id="IPR000089">
    <property type="entry name" value="Biotin_lipoyl"/>
</dbReference>
<evidence type="ECO:0000256" key="7">
    <source>
        <dbReference type="ARBA" id="ARBA00022723"/>
    </source>
</evidence>
<dbReference type="SUPFAM" id="SSF48239">
    <property type="entry name" value="Terpenoid cyclases/Protein prenyltransferases"/>
    <property type="match status" value="1"/>
</dbReference>
<protein>
    <recommendedName>
        <fullName evidence="12 13">Geranylgeranyl transferase type-2 subunit beta</fullName>
        <ecNumber evidence="3 13">2.5.1.60</ecNumber>
    </recommendedName>
</protein>
<keyword evidence="8" id="KW-0677">Repeat</keyword>
<feature type="non-terminal residue" evidence="16">
    <location>
        <position position="410"/>
    </location>
</feature>
<dbReference type="AlphaFoldDB" id="A0A4Y2NGS0"/>
<evidence type="ECO:0000259" key="14">
    <source>
        <dbReference type="Pfam" id="PF00364"/>
    </source>
</evidence>
<accession>A0A4Y2NGS0</accession>
<gene>
    <name evidence="16" type="primary">RABGGTB</name>
    <name evidence="16" type="ORF">AVEN_216703_1</name>
</gene>
<dbReference type="InterPro" id="IPR001330">
    <property type="entry name" value="Prenyltrans"/>
</dbReference>
<dbReference type="EMBL" id="BGPR01008933">
    <property type="protein sequence ID" value="GBN36966.1"/>
    <property type="molecule type" value="Genomic_DNA"/>
</dbReference>
<dbReference type="FunFam" id="1.50.10.20:FF:000004">
    <property type="entry name" value="Geranylgeranyl transferase type-2 subunit beta"/>
    <property type="match status" value="1"/>
</dbReference>
<keyword evidence="5 13" id="KW-0637">Prenyltransferase</keyword>
<dbReference type="Pfam" id="PF00432">
    <property type="entry name" value="Prenyltrans"/>
    <property type="match status" value="1"/>
</dbReference>
<dbReference type="CDD" id="cd02894">
    <property type="entry name" value="GGTase-II"/>
    <property type="match status" value="1"/>
</dbReference>
<dbReference type="OrthoDB" id="5428259at2759"/>
<evidence type="ECO:0000256" key="4">
    <source>
        <dbReference type="ARBA" id="ARBA00022553"/>
    </source>
</evidence>
<organism evidence="16 17">
    <name type="scientific">Araneus ventricosus</name>
    <name type="common">Orbweaver spider</name>
    <name type="synonym">Epeira ventricosa</name>
    <dbReference type="NCBI Taxonomy" id="182803"/>
    <lineage>
        <taxon>Eukaryota</taxon>
        <taxon>Metazoa</taxon>
        <taxon>Ecdysozoa</taxon>
        <taxon>Arthropoda</taxon>
        <taxon>Chelicerata</taxon>
        <taxon>Arachnida</taxon>
        <taxon>Araneae</taxon>
        <taxon>Araneomorphae</taxon>
        <taxon>Entelegynae</taxon>
        <taxon>Araneoidea</taxon>
        <taxon>Araneidae</taxon>
        <taxon>Araneus</taxon>
    </lineage>
</organism>
<dbReference type="Gene3D" id="1.50.10.20">
    <property type="match status" value="1"/>
</dbReference>
<keyword evidence="4" id="KW-0597">Phosphoprotein</keyword>
<dbReference type="Pfam" id="PF00364">
    <property type="entry name" value="Biotin_lipoyl"/>
    <property type="match status" value="1"/>
</dbReference>
<proteinExistence type="inferred from homology"/>
<evidence type="ECO:0000259" key="15">
    <source>
        <dbReference type="Pfam" id="PF00432"/>
    </source>
</evidence>
<evidence type="ECO:0000256" key="2">
    <source>
        <dbReference type="ARBA" id="ARBA00010497"/>
    </source>
</evidence>
<keyword evidence="17" id="KW-1185">Reference proteome</keyword>
<keyword evidence="9 13" id="KW-0862">Zinc</keyword>
<evidence type="ECO:0000256" key="11">
    <source>
        <dbReference type="ARBA" id="ARBA00062019"/>
    </source>
</evidence>
<comment type="subunit">
    <text evidence="11">Heterotrimer composed of RABGGTA, RABGGTB and CHM; within this trimer, RABGGTA and RABGGTB form the catalytic component B, while CHM (component A) mediates peptide substrate binding. The Rab GGTase dimer (RGGT) interacts with CHM (component A) prior to Rab protein binding; the association is stabilized by geranylgeranyl pyrophosphate (GGpp). The CHM:RGGT:Rab complex is destabilized by GGpp. Interaction of RABGGTB with prenylated PTP4A2 precludes its association with RABGGTA and inhibits enzyme activity. Interacts with CHODL. Interacts with non-phosphorylated form of RAB8A; phosphorylation of RAB8A at 'Thr-72' disrupts this interaction.</text>
</comment>
<dbReference type="PANTHER" id="PTHR11774:SF11">
    <property type="entry name" value="GERANYLGERANYL TRANSFERASE TYPE-2 SUBUNIT BETA"/>
    <property type="match status" value="1"/>
</dbReference>
<evidence type="ECO:0000313" key="17">
    <source>
        <dbReference type="Proteomes" id="UP000499080"/>
    </source>
</evidence>
<dbReference type="EC" id="2.5.1.60" evidence="3 13"/>
<keyword evidence="7 13" id="KW-0479">Metal-binding</keyword>
<sequence>MGTLIKDVELTDKHPTKLFLDKHSAFIAAYGKKKDDYEYCITEYLRLSGIYWGLTALDLMGQIDKLDKEYVIDFIKNCQHKCGGFSSSIGHDPHILYTLSALQILTMYDALDVIDVETTVSFIKNLQKEDGSFIGDKWGEVDTRFTFCSVASLALLNRLSEINVDKAVEFVLACMNFDGGFGRRPGSETHAGQIYCCLGILSITQQLHHVKADLLGWWLCERQLPSGGLNGNFQIDSVCSFNSRKDCRPEKLPDVCYSWWVLASLKIIGRIHWVDKDKLVRFILATQDEETGGFADRPGDMVDPFHTVFGLAGLSLLGDERIKEVNPVFFSRVAVSNISKHSRQSSCLWVPRRNPEPCYFHTSRFLRNELREIKVPQLAESLSEGDIRWDKAVGDQVAEDEVICQVETDK</sequence>
<dbReference type="SUPFAM" id="SSF51230">
    <property type="entry name" value="Single hybrid motif"/>
    <property type="match status" value="1"/>
</dbReference>
<name>A0A4Y2NGS0_ARAVE</name>
<evidence type="ECO:0000256" key="9">
    <source>
        <dbReference type="ARBA" id="ARBA00022833"/>
    </source>
</evidence>
<evidence type="ECO:0000256" key="8">
    <source>
        <dbReference type="ARBA" id="ARBA00022737"/>
    </source>
</evidence>
<evidence type="ECO:0000256" key="3">
    <source>
        <dbReference type="ARBA" id="ARBA00012656"/>
    </source>
</evidence>
<evidence type="ECO:0000256" key="12">
    <source>
        <dbReference type="ARBA" id="ARBA00069127"/>
    </source>
</evidence>
<reference evidence="16 17" key="1">
    <citation type="journal article" date="2019" name="Sci. Rep.">
        <title>Orb-weaving spider Araneus ventricosus genome elucidates the spidroin gene catalogue.</title>
        <authorList>
            <person name="Kono N."/>
            <person name="Nakamura H."/>
            <person name="Ohtoshi R."/>
            <person name="Moran D.A.P."/>
            <person name="Shinohara A."/>
            <person name="Yoshida Y."/>
            <person name="Fujiwara M."/>
            <person name="Mori M."/>
            <person name="Tomita M."/>
            <person name="Arakawa K."/>
        </authorList>
    </citation>
    <scope>NUCLEOTIDE SEQUENCE [LARGE SCALE GENOMIC DNA]</scope>
</reference>
<keyword evidence="6 13" id="KW-0808">Transferase</keyword>
<dbReference type="Proteomes" id="UP000499080">
    <property type="component" value="Unassembled WGS sequence"/>
</dbReference>
<comment type="caution">
    <text evidence="16">The sequence shown here is derived from an EMBL/GenBank/DDBJ whole genome shotgun (WGS) entry which is preliminary data.</text>
</comment>
<evidence type="ECO:0000256" key="10">
    <source>
        <dbReference type="ARBA" id="ARBA00047658"/>
    </source>
</evidence>
<dbReference type="GO" id="GO:0046872">
    <property type="term" value="F:metal ion binding"/>
    <property type="evidence" value="ECO:0007669"/>
    <property type="project" value="UniProtKB-KW"/>
</dbReference>
<dbReference type="CDD" id="cd06849">
    <property type="entry name" value="lipoyl_domain"/>
    <property type="match status" value="1"/>
</dbReference>
<dbReference type="Gene3D" id="2.40.50.100">
    <property type="match status" value="1"/>
</dbReference>
<dbReference type="InterPro" id="IPR045089">
    <property type="entry name" value="PGGT1B-like"/>
</dbReference>
<feature type="domain" description="Prenyltransferase alpha-alpha toroid" evidence="15">
    <location>
        <begin position="19"/>
        <end position="329"/>
    </location>
</feature>
<comment type="similarity">
    <text evidence="2 13">Belongs to the protein prenyltransferase subunit beta family.</text>
</comment>
<dbReference type="GO" id="GO:0005968">
    <property type="term" value="C:Rab-protein geranylgeranyltransferase complex"/>
    <property type="evidence" value="ECO:0007669"/>
    <property type="project" value="UniProtKB-UniRule"/>
</dbReference>
<evidence type="ECO:0000256" key="13">
    <source>
        <dbReference type="RuleBase" id="RU365076"/>
    </source>
</evidence>
<comment type="function">
    <text evidence="13">Catalyzes the transfer of a geranylgeranyl moiety from geranylgeranyl diphosphate to both cysteines of proteins with the C-terminal sequence -XXCC, -XCXC and -CCXX.</text>
</comment>
<dbReference type="InterPro" id="IPR026873">
    <property type="entry name" value="Ptb1"/>
</dbReference>
<comment type="catalytic activity">
    <reaction evidence="10 13">
        <text>geranylgeranyl diphosphate + L-cysteinyl-[protein] = S-geranylgeranyl-L-cysteinyl-[protein] + diphosphate</text>
        <dbReference type="Rhea" id="RHEA:21240"/>
        <dbReference type="Rhea" id="RHEA-COMP:10131"/>
        <dbReference type="Rhea" id="RHEA-COMP:11537"/>
        <dbReference type="ChEBI" id="CHEBI:29950"/>
        <dbReference type="ChEBI" id="CHEBI:33019"/>
        <dbReference type="ChEBI" id="CHEBI:57533"/>
        <dbReference type="ChEBI" id="CHEBI:86021"/>
        <dbReference type="EC" id="2.5.1.60"/>
    </reaction>
</comment>
<evidence type="ECO:0000256" key="1">
    <source>
        <dbReference type="ARBA" id="ARBA00002902"/>
    </source>
</evidence>
<evidence type="ECO:0000256" key="5">
    <source>
        <dbReference type="ARBA" id="ARBA00022602"/>
    </source>
</evidence>
<dbReference type="GO" id="GO:0004663">
    <property type="term" value="F:Rab geranylgeranyltransferase activity"/>
    <property type="evidence" value="ECO:0007669"/>
    <property type="project" value="UniProtKB-UniRule"/>
</dbReference>